<proteinExistence type="predicted"/>
<sequence length="232" mass="25356">MFNQNTIMVTGRLGADAEIKTLTNGKVATLSLAVDHNFKNRAGKWQTETSWFRIVTYLPWLIDNVLASEATKGRMMFIHGALRARAWEQDGKKMNIVEIEVDPTGGIVPITADSPAMNMVHLAGRLGGHADIKTLPGQDGGKVASFSLAADRSYKDSAGQWQNKTDWLRVVTFTPSLIDKVLAKTATKGRLMLVQGALRSREWADSDGEIRHSVEIEVDGAGGITPVLEDKP</sequence>
<dbReference type="InterPro" id="IPR012340">
    <property type="entry name" value="NA-bd_OB-fold"/>
</dbReference>
<evidence type="ECO:0000256" key="4">
    <source>
        <dbReference type="RuleBase" id="RU000524"/>
    </source>
</evidence>
<evidence type="ECO:0000256" key="1">
    <source>
        <dbReference type="ARBA" id="ARBA00023125"/>
    </source>
</evidence>
<dbReference type="PROSITE" id="PS50935">
    <property type="entry name" value="SSB"/>
    <property type="match status" value="2"/>
</dbReference>
<evidence type="ECO:0000313" key="5">
    <source>
        <dbReference type="EMBL" id="CAM78252.1"/>
    </source>
</evidence>
<dbReference type="InterPro" id="IPR000424">
    <property type="entry name" value="Primosome_PriB/ssb"/>
</dbReference>
<organism evidence="5">
    <name type="scientific">Magnetospirillum gryphiswaldense</name>
    <dbReference type="NCBI Taxonomy" id="55518"/>
    <lineage>
        <taxon>Bacteria</taxon>
        <taxon>Pseudomonadati</taxon>
        <taxon>Pseudomonadota</taxon>
        <taxon>Alphaproteobacteria</taxon>
        <taxon>Rhodospirillales</taxon>
        <taxon>Rhodospirillaceae</taxon>
        <taxon>Magnetospirillum</taxon>
    </lineage>
</organism>
<dbReference type="SUPFAM" id="SSF50249">
    <property type="entry name" value="Nucleic acid-binding proteins"/>
    <property type="match status" value="2"/>
</dbReference>
<keyword evidence="1 3" id="KW-0238">DNA-binding</keyword>
<gene>
    <name evidence="5" type="ORF">MGR_P0023</name>
</gene>
<protein>
    <recommendedName>
        <fullName evidence="4">Single-stranded DNA-binding protein</fullName>
    </recommendedName>
</protein>
<dbReference type="Pfam" id="PF00436">
    <property type="entry name" value="SSB"/>
    <property type="match status" value="2"/>
</dbReference>
<dbReference type="AlphaFoldDB" id="A0A9P1JB83"/>
<dbReference type="PANTHER" id="PTHR10302">
    <property type="entry name" value="SINGLE-STRANDED DNA-BINDING PROTEIN"/>
    <property type="match status" value="1"/>
</dbReference>
<evidence type="ECO:0000256" key="3">
    <source>
        <dbReference type="PROSITE-ProRule" id="PRU00252"/>
    </source>
</evidence>
<dbReference type="Gene3D" id="2.40.50.140">
    <property type="entry name" value="Nucleic acid-binding proteins"/>
    <property type="match status" value="2"/>
</dbReference>
<dbReference type="GO" id="GO:0003697">
    <property type="term" value="F:single-stranded DNA binding"/>
    <property type="evidence" value="ECO:0007669"/>
    <property type="project" value="InterPro"/>
</dbReference>
<dbReference type="GO" id="GO:0009295">
    <property type="term" value="C:nucleoid"/>
    <property type="evidence" value="ECO:0007669"/>
    <property type="project" value="TreeGrafter"/>
</dbReference>
<accession>A0A9P1JB83</accession>
<evidence type="ECO:0000256" key="2">
    <source>
        <dbReference type="ARBA" id="ARBA00023172"/>
    </source>
</evidence>
<reference evidence="5" key="1">
    <citation type="journal article" date="2007" name="J. Bacteriol.">
        <title>Comparative genome analysis of four magnetotactic bacteria reveals a complex set of group-specific genes implicated in magnetosome biomineralization and function.</title>
        <authorList>
            <person name="Richter M."/>
            <person name="Kube M."/>
            <person name="Bazylinski D.A."/>
            <person name="Lombardot T."/>
            <person name="Gloeckner F.O."/>
            <person name="Reinhardt R."/>
            <person name="Schueler D."/>
        </authorList>
    </citation>
    <scope>NUCLEOTIDE SEQUENCE</scope>
    <source>
        <strain evidence="5">MSR-1</strain>
    </source>
</reference>
<dbReference type="PANTHER" id="PTHR10302:SF0">
    <property type="entry name" value="SINGLE-STRANDED DNA-BINDING PROTEIN, MITOCHONDRIAL"/>
    <property type="match status" value="1"/>
</dbReference>
<keyword evidence="2" id="KW-0233">DNA recombination</keyword>
<dbReference type="EMBL" id="CU459004">
    <property type="protein sequence ID" value="CAM78252.1"/>
    <property type="molecule type" value="Genomic_DNA"/>
</dbReference>
<dbReference type="GO" id="GO:0006260">
    <property type="term" value="P:DNA replication"/>
    <property type="evidence" value="ECO:0007669"/>
    <property type="project" value="InterPro"/>
</dbReference>
<dbReference type="NCBIfam" id="TIGR00621">
    <property type="entry name" value="ssb"/>
    <property type="match status" value="2"/>
</dbReference>
<dbReference type="InterPro" id="IPR011344">
    <property type="entry name" value="ssDNA-bd"/>
</dbReference>
<dbReference type="CDD" id="cd04496">
    <property type="entry name" value="SSB_OBF"/>
    <property type="match status" value="1"/>
</dbReference>
<name>A0A9P1JB83_9PROT</name>
<dbReference type="GO" id="GO:0006310">
    <property type="term" value="P:DNA recombination"/>
    <property type="evidence" value="ECO:0007669"/>
    <property type="project" value="UniProtKB-KW"/>
</dbReference>